<protein>
    <submittedName>
        <fullName evidence="1">Uncharacterized protein</fullName>
    </submittedName>
</protein>
<name>A0A8S5TVT0_9CAUD</name>
<proteinExistence type="predicted"/>
<organism evidence="1">
    <name type="scientific">Siphoviridae sp. ctx254</name>
    <dbReference type="NCBI Taxonomy" id="2825737"/>
    <lineage>
        <taxon>Viruses</taxon>
        <taxon>Duplodnaviria</taxon>
        <taxon>Heunggongvirae</taxon>
        <taxon>Uroviricota</taxon>
        <taxon>Caudoviricetes</taxon>
    </lineage>
</organism>
<reference evidence="1" key="1">
    <citation type="journal article" date="2021" name="Proc. Natl. Acad. Sci. U.S.A.">
        <title>A Catalog of Tens of Thousands of Viruses from Human Metagenomes Reveals Hidden Associations with Chronic Diseases.</title>
        <authorList>
            <person name="Tisza M.J."/>
            <person name="Buck C.B."/>
        </authorList>
    </citation>
    <scope>NUCLEOTIDE SEQUENCE</scope>
    <source>
        <strain evidence="1">Ctx254</strain>
    </source>
</reference>
<dbReference type="EMBL" id="BK015941">
    <property type="protein sequence ID" value="DAF86271.1"/>
    <property type="molecule type" value="Genomic_DNA"/>
</dbReference>
<sequence>MGVDRAGYWIFCSDCFGNQSFCKGLWDSVLTPPFKWLAFWVLRHHDFSFTFIKTFSLTAPISLYKS</sequence>
<accession>A0A8S5TVT0</accession>
<evidence type="ECO:0000313" key="1">
    <source>
        <dbReference type="EMBL" id="DAF86271.1"/>
    </source>
</evidence>